<accession>G4TRV6</accession>
<dbReference type="Pfam" id="PF20511">
    <property type="entry name" value="PMI_typeI_cat"/>
    <property type="match status" value="1"/>
</dbReference>
<dbReference type="Proteomes" id="UP000007148">
    <property type="component" value="Unassembled WGS sequence"/>
</dbReference>
<dbReference type="InterPro" id="IPR014710">
    <property type="entry name" value="RmlC-like_jellyroll"/>
</dbReference>
<gene>
    <name evidence="2" type="ORF">PIIN_08003</name>
</gene>
<evidence type="ECO:0000313" key="3">
    <source>
        <dbReference type="Proteomes" id="UP000007148"/>
    </source>
</evidence>
<dbReference type="InParanoid" id="G4TRV6"/>
<feature type="domain" description="Phosphomannose isomerase type I catalytic" evidence="1">
    <location>
        <begin position="24"/>
        <end position="65"/>
    </location>
</feature>
<sequence>MHNLDPAPLTTLTRIMSDGSPSFLLQAFTQSYDWGKLGSSSKAAQYARVADPNFRLDEKTPYAEVEDLDLQKEINF</sequence>
<dbReference type="STRING" id="1109443.G4TRV6"/>
<dbReference type="Gene3D" id="2.60.120.10">
    <property type="entry name" value="Jelly Rolls"/>
    <property type="match status" value="1"/>
</dbReference>
<protein>
    <recommendedName>
        <fullName evidence="1">Phosphomannose isomerase type I catalytic domain-containing protein</fullName>
    </recommendedName>
</protein>
<dbReference type="GO" id="GO:0004476">
    <property type="term" value="F:mannose-6-phosphate isomerase activity"/>
    <property type="evidence" value="ECO:0007669"/>
    <property type="project" value="InterPro"/>
</dbReference>
<name>G4TRV6_SERID</name>
<dbReference type="EMBL" id="CAFZ01000275">
    <property type="protein sequence ID" value="CCA74049.1"/>
    <property type="molecule type" value="Genomic_DNA"/>
</dbReference>
<reference evidence="2 3" key="1">
    <citation type="journal article" date="2011" name="PLoS Pathog.">
        <title>Endophytic Life Strategies Decoded by Genome and Transcriptome Analyses of the Mutualistic Root Symbiont Piriformospora indica.</title>
        <authorList>
            <person name="Zuccaro A."/>
            <person name="Lahrmann U."/>
            <person name="Guldener U."/>
            <person name="Langen G."/>
            <person name="Pfiffi S."/>
            <person name="Biedenkopf D."/>
            <person name="Wong P."/>
            <person name="Samans B."/>
            <person name="Grimm C."/>
            <person name="Basiewicz M."/>
            <person name="Murat C."/>
            <person name="Martin F."/>
            <person name="Kogel K.H."/>
        </authorList>
    </citation>
    <scope>NUCLEOTIDE SEQUENCE [LARGE SCALE GENOMIC DNA]</scope>
    <source>
        <strain evidence="2 3">DSM 11827</strain>
    </source>
</reference>
<organism evidence="2 3">
    <name type="scientific">Serendipita indica (strain DSM 11827)</name>
    <name type="common">Root endophyte fungus</name>
    <name type="synonym">Piriformospora indica</name>
    <dbReference type="NCBI Taxonomy" id="1109443"/>
    <lineage>
        <taxon>Eukaryota</taxon>
        <taxon>Fungi</taxon>
        <taxon>Dikarya</taxon>
        <taxon>Basidiomycota</taxon>
        <taxon>Agaricomycotina</taxon>
        <taxon>Agaricomycetes</taxon>
        <taxon>Sebacinales</taxon>
        <taxon>Serendipitaceae</taxon>
        <taxon>Serendipita</taxon>
    </lineage>
</organism>
<dbReference type="GO" id="GO:0009298">
    <property type="term" value="P:GDP-mannose biosynthetic process"/>
    <property type="evidence" value="ECO:0007669"/>
    <property type="project" value="UniProtKB-UniPathway"/>
</dbReference>
<dbReference type="OrthoDB" id="6605218at2759"/>
<dbReference type="UniPathway" id="UPA00126">
    <property type="reaction ID" value="UER00423"/>
</dbReference>
<dbReference type="InterPro" id="IPR046457">
    <property type="entry name" value="PMI_typeI_cat"/>
</dbReference>
<dbReference type="HOGENOM" id="CLU_2655399_0_0_1"/>
<comment type="caution">
    <text evidence="2">The sequence shown here is derived from an EMBL/GenBank/DDBJ whole genome shotgun (WGS) entry which is preliminary data.</text>
</comment>
<dbReference type="AlphaFoldDB" id="G4TRV6"/>
<proteinExistence type="predicted"/>
<evidence type="ECO:0000259" key="1">
    <source>
        <dbReference type="Pfam" id="PF20511"/>
    </source>
</evidence>
<dbReference type="InterPro" id="IPR011051">
    <property type="entry name" value="RmlC_Cupin_sf"/>
</dbReference>
<keyword evidence="3" id="KW-1185">Reference proteome</keyword>
<dbReference type="SUPFAM" id="SSF51182">
    <property type="entry name" value="RmlC-like cupins"/>
    <property type="match status" value="1"/>
</dbReference>
<dbReference type="GO" id="GO:0008270">
    <property type="term" value="F:zinc ion binding"/>
    <property type="evidence" value="ECO:0007669"/>
    <property type="project" value="InterPro"/>
</dbReference>
<evidence type="ECO:0000313" key="2">
    <source>
        <dbReference type="EMBL" id="CCA74049.1"/>
    </source>
</evidence>